<dbReference type="Gene3D" id="3.30.559.10">
    <property type="entry name" value="Chloramphenicol acetyltransferase-like domain"/>
    <property type="match status" value="1"/>
</dbReference>
<organism evidence="3 4">
    <name type="scientific">Stephania japonica</name>
    <dbReference type="NCBI Taxonomy" id="461633"/>
    <lineage>
        <taxon>Eukaryota</taxon>
        <taxon>Viridiplantae</taxon>
        <taxon>Streptophyta</taxon>
        <taxon>Embryophyta</taxon>
        <taxon>Tracheophyta</taxon>
        <taxon>Spermatophyta</taxon>
        <taxon>Magnoliopsida</taxon>
        <taxon>Ranunculales</taxon>
        <taxon>Menispermaceae</taxon>
        <taxon>Menispermoideae</taxon>
        <taxon>Cissampelideae</taxon>
        <taxon>Stephania</taxon>
    </lineage>
</organism>
<keyword evidence="4" id="KW-1185">Reference proteome</keyword>
<dbReference type="GO" id="GO:0016747">
    <property type="term" value="F:acyltransferase activity, transferring groups other than amino-acyl groups"/>
    <property type="evidence" value="ECO:0007669"/>
    <property type="project" value="UniProtKB-ARBA"/>
</dbReference>
<evidence type="ECO:0000256" key="1">
    <source>
        <dbReference type="ARBA" id="ARBA00022679"/>
    </source>
</evidence>
<evidence type="ECO:0000313" key="4">
    <source>
        <dbReference type="Proteomes" id="UP001417504"/>
    </source>
</evidence>
<dbReference type="Pfam" id="PF02458">
    <property type="entry name" value="Transferase"/>
    <property type="match status" value="1"/>
</dbReference>
<comment type="caution">
    <text evidence="3">The sequence shown here is derived from an EMBL/GenBank/DDBJ whole genome shotgun (WGS) entry which is preliminary data.</text>
</comment>
<proteinExistence type="predicted"/>
<accession>A0AAP0NU09</accession>
<reference evidence="3 4" key="1">
    <citation type="submission" date="2024-01" db="EMBL/GenBank/DDBJ databases">
        <title>Genome assemblies of Stephania.</title>
        <authorList>
            <person name="Yang L."/>
        </authorList>
    </citation>
    <scope>NUCLEOTIDE SEQUENCE [LARGE SCALE GENOMIC DNA]</scope>
    <source>
        <strain evidence="3">QJT</strain>
        <tissue evidence="3">Leaf</tissue>
    </source>
</reference>
<evidence type="ECO:0000313" key="3">
    <source>
        <dbReference type="EMBL" id="KAK9117685.1"/>
    </source>
</evidence>
<dbReference type="PANTHER" id="PTHR31625">
    <property type="match status" value="1"/>
</dbReference>
<dbReference type="Proteomes" id="UP001417504">
    <property type="component" value="Unassembled WGS sequence"/>
</dbReference>
<evidence type="ECO:0000256" key="2">
    <source>
        <dbReference type="ARBA" id="ARBA00023315"/>
    </source>
</evidence>
<dbReference type="InterPro" id="IPR023213">
    <property type="entry name" value="CAT-like_dom_sf"/>
</dbReference>
<gene>
    <name evidence="3" type="ORF">Sjap_016632</name>
</gene>
<dbReference type="InterPro" id="IPR051504">
    <property type="entry name" value="Plant_metabolite_acyltrans"/>
</dbReference>
<keyword evidence="1" id="KW-0808">Transferase</keyword>
<dbReference type="EMBL" id="JBBNAE010000006">
    <property type="protein sequence ID" value="KAK9117685.1"/>
    <property type="molecule type" value="Genomic_DNA"/>
</dbReference>
<dbReference type="AlphaFoldDB" id="A0AAP0NU09"/>
<name>A0AAP0NU09_9MAGN</name>
<sequence length="78" mass="8273">MNSQSVLEEGANTLRVRSVFGSGAKVLSVAGLPKFKVYETDFGWGRPKKVEVVSIEDSGAISLSESRDDDINGGGVEV</sequence>
<protein>
    <submittedName>
        <fullName evidence="3">Uncharacterized protein</fullName>
    </submittedName>
</protein>
<keyword evidence="2" id="KW-0012">Acyltransferase</keyword>